<name>A0A1C3UKE5_9BRAD</name>
<protein>
    <submittedName>
        <fullName evidence="2">Uncharacterized iron-regulated membrane protein</fullName>
    </submittedName>
</protein>
<keyword evidence="1" id="KW-1133">Transmembrane helix</keyword>
<evidence type="ECO:0000256" key="1">
    <source>
        <dbReference type="SAM" id="Phobius"/>
    </source>
</evidence>
<evidence type="ECO:0000313" key="3">
    <source>
        <dbReference type="Proteomes" id="UP000199184"/>
    </source>
</evidence>
<dbReference type="InterPro" id="IPR005625">
    <property type="entry name" value="PepSY-ass_TM"/>
</dbReference>
<keyword evidence="1" id="KW-0812">Transmembrane</keyword>
<organism evidence="2 3">
    <name type="scientific">Bradyrhizobium shewense</name>
    <dbReference type="NCBI Taxonomy" id="1761772"/>
    <lineage>
        <taxon>Bacteria</taxon>
        <taxon>Pseudomonadati</taxon>
        <taxon>Pseudomonadota</taxon>
        <taxon>Alphaproteobacteria</taxon>
        <taxon>Hyphomicrobiales</taxon>
        <taxon>Nitrobacteraceae</taxon>
        <taxon>Bradyrhizobium</taxon>
    </lineage>
</organism>
<dbReference type="PANTHER" id="PTHR34219">
    <property type="entry name" value="IRON-REGULATED INNER MEMBRANE PROTEIN-RELATED"/>
    <property type="match status" value="1"/>
</dbReference>
<proteinExistence type="predicted"/>
<dbReference type="Proteomes" id="UP000199184">
    <property type="component" value="Unassembled WGS sequence"/>
</dbReference>
<dbReference type="PANTHER" id="PTHR34219:SF3">
    <property type="entry name" value="BLL7967 PROTEIN"/>
    <property type="match status" value="1"/>
</dbReference>
<keyword evidence="1" id="KW-0472">Membrane</keyword>
<sequence>MVQARTIRLWSRIHTWTSLVCMLFLLMLCVTGLPLVFHDEIDDLLEDEIAAPAMPEGTPRLSLDRMIAAAQARFPGHYVLLLNLKQTEPLVTVAVSPTAVPAPGNFHRLTFDARTAEMLGEEAPHQSVMDFVLRIHKDMFAGLPGELFLGAMGLVFAASIISGVIVYWPFMRRLDFGTIRRRSSPRAEWLDTHNLFGIVTVTWATVVGLTGMINTLATPLFDLWRAQLIPVLLAPHLGKPVAPIPSVQTAVELVRARFPDRLVTSVTMPTSARFGSPQHLVIWTKGATPFTARMLQPMLVDANDGKTIVAPEVPWYLKTLQVSRPLHFGDYGGLPLKIIWALLDFITIIVLVSGIYLWIARRKSSVRRKRLDAGRSAAVGV</sequence>
<keyword evidence="3" id="KW-1185">Reference proteome</keyword>
<feature type="transmembrane region" description="Helical" evidence="1">
    <location>
        <begin position="16"/>
        <end position="37"/>
    </location>
</feature>
<feature type="transmembrane region" description="Helical" evidence="1">
    <location>
        <begin position="338"/>
        <end position="360"/>
    </location>
</feature>
<dbReference type="AlphaFoldDB" id="A0A1C3UKE5"/>
<dbReference type="EMBL" id="FMAI01000002">
    <property type="protein sequence ID" value="SCB15935.1"/>
    <property type="molecule type" value="Genomic_DNA"/>
</dbReference>
<gene>
    <name evidence="2" type="ORF">GA0061098_100266</name>
</gene>
<dbReference type="Pfam" id="PF03929">
    <property type="entry name" value="PepSY_TM"/>
    <property type="match status" value="1"/>
</dbReference>
<accession>A0A1C3UKE5</accession>
<dbReference type="RefSeq" id="WP_091954104.1">
    <property type="nucleotide sequence ID" value="NZ_FMAI01000002.1"/>
</dbReference>
<evidence type="ECO:0000313" key="2">
    <source>
        <dbReference type="EMBL" id="SCB15935.1"/>
    </source>
</evidence>
<feature type="transmembrane region" description="Helical" evidence="1">
    <location>
        <begin position="192"/>
        <end position="213"/>
    </location>
</feature>
<reference evidence="3" key="1">
    <citation type="submission" date="2016-08" db="EMBL/GenBank/DDBJ databases">
        <authorList>
            <person name="Varghese N."/>
            <person name="Submissions Spin"/>
        </authorList>
    </citation>
    <scope>NUCLEOTIDE SEQUENCE [LARGE SCALE GENOMIC DNA]</scope>
    <source>
        <strain evidence="3">ERR11</strain>
    </source>
</reference>
<feature type="transmembrane region" description="Helical" evidence="1">
    <location>
        <begin position="147"/>
        <end position="171"/>
    </location>
</feature>